<dbReference type="InterPro" id="IPR012902">
    <property type="entry name" value="N_methyl_site"/>
</dbReference>
<dbReference type="NCBIfam" id="TIGR02532">
    <property type="entry name" value="IV_pilin_GFxxxE"/>
    <property type="match status" value="1"/>
</dbReference>
<dbReference type="OrthoDB" id="283383at2"/>
<reference evidence="3 4" key="1">
    <citation type="submission" date="2019-02" db="EMBL/GenBank/DDBJ databases">
        <title>Deep-cultivation of Planctomycetes and their phenomic and genomic characterization uncovers novel biology.</title>
        <authorList>
            <person name="Wiegand S."/>
            <person name="Jogler M."/>
            <person name="Boedeker C."/>
            <person name="Pinto D."/>
            <person name="Vollmers J."/>
            <person name="Rivas-Marin E."/>
            <person name="Kohn T."/>
            <person name="Peeters S.H."/>
            <person name="Heuer A."/>
            <person name="Rast P."/>
            <person name="Oberbeckmann S."/>
            <person name="Bunk B."/>
            <person name="Jeske O."/>
            <person name="Meyerdierks A."/>
            <person name="Storesund J.E."/>
            <person name="Kallscheuer N."/>
            <person name="Luecker S."/>
            <person name="Lage O.M."/>
            <person name="Pohl T."/>
            <person name="Merkel B.J."/>
            <person name="Hornburger P."/>
            <person name="Mueller R.-W."/>
            <person name="Bruemmer F."/>
            <person name="Labrenz M."/>
            <person name="Spormann A.M."/>
            <person name="Op Den Camp H."/>
            <person name="Overmann J."/>
            <person name="Amann R."/>
            <person name="Jetten M.S.M."/>
            <person name="Mascher T."/>
            <person name="Medema M.H."/>
            <person name="Devos D.P."/>
            <person name="Kaster A.-K."/>
            <person name="Ovreas L."/>
            <person name="Rohde M."/>
            <person name="Galperin M.Y."/>
            <person name="Jogler C."/>
        </authorList>
    </citation>
    <scope>NUCLEOTIDE SEQUENCE [LARGE SCALE GENOMIC DNA]</scope>
    <source>
        <strain evidence="3 4">Poly59</strain>
    </source>
</reference>
<dbReference type="InterPro" id="IPR000983">
    <property type="entry name" value="Bac_GSPG_pilin"/>
</dbReference>
<proteinExistence type="predicted"/>
<keyword evidence="2" id="KW-1133">Transmembrane helix</keyword>
<keyword evidence="1" id="KW-0488">Methylation</keyword>
<keyword evidence="2" id="KW-0812">Transmembrane</keyword>
<dbReference type="AlphaFoldDB" id="A0A5C6EGL1"/>
<gene>
    <name evidence="3" type="primary">xcpT_3</name>
    <name evidence="3" type="ORF">Poly59_47920</name>
</gene>
<name>A0A5C6EGL1_9BACT</name>
<dbReference type="Proteomes" id="UP000317977">
    <property type="component" value="Unassembled WGS sequence"/>
</dbReference>
<sequence length="425" mass="45368">MNATLIRKRAAFTLVEILTVIVIIGILAGIAIPAITGALTTAKEAAIRVEIDVVGQALEAYKLKYGDYPPDFSDWSKVERHYRKAFPNIDDNELKLLAQYTFLDDSYNRVPFAAMGAGANADPRIGTTYRYYRQCMDPAEALVFCLGGYSSNVKKPFTGEGGPLSLISTPSSSCTADYGFYQYNSARENGFFDLADGLTVSVLNTGGSSPNPAGATVPYAFSDDEYASTTSGTGLQSGYSTRAPSGNSFASIRFLFDPFPVYSPNDRSGPLVYFNADNYSDTFAPTAITGGWMGATGAGLYHTLNIYLHPAGDLDRGVARPYLTDNLDTNAGGYLWAEQNKYQVISAGLDGSYGGSVLPGTATPALPSAAGVVTRYPSGEFANFAGANTGGGDKYEDPESIYGAIKPQLDNITNFSTRTLESDLK</sequence>
<dbReference type="SUPFAM" id="SSF54523">
    <property type="entry name" value="Pili subunits"/>
    <property type="match status" value="1"/>
</dbReference>
<dbReference type="GO" id="GO:0015628">
    <property type="term" value="P:protein secretion by the type II secretion system"/>
    <property type="evidence" value="ECO:0007669"/>
    <property type="project" value="InterPro"/>
</dbReference>
<evidence type="ECO:0000256" key="1">
    <source>
        <dbReference type="ARBA" id="ARBA00022481"/>
    </source>
</evidence>
<dbReference type="RefSeq" id="WP_146536387.1">
    <property type="nucleotide sequence ID" value="NZ_SJPX01000005.1"/>
</dbReference>
<accession>A0A5C6EGL1</accession>
<feature type="transmembrane region" description="Helical" evidence="2">
    <location>
        <begin position="12"/>
        <end position="35"/>
    </location>
</feature>
<keyword evidence="4" id="KW-1185">Reference proteome</keyword>
<comment type="caution">
    <text evidence="3">The sequence shown here is derived from an EMBL/GenBank/DDBJ whole genome shotgun (WGS) entry which is preliminary data.</text>
</comment>
<evidence type="ECO:0000313" key="3">
    <source>
        <dbReference type="EMBL" id="TWU47948.1"/>
    </source>
</evidence>
<evidence type="ECO:0000313" key="4">
    <source>
        <dbReference type="Proteomes" id="UP000317977"/>
    </source>
</evidence>
<dbReference type="Gene3D" id="3.30.700.10">
    <property type="entry name" value="Glycoprotein, Type 4 Pilin"/>
    <property type="match status" value="1"/>
</dbReference>
<dbReference type="PRINTS" id="PR00813">
    <property type="entry name" value="BCTERIALGSPG"/>
</dbReference>
<dbReference type="GO" id="GO:0015627">
    <property type="term" value="C:type II protein secretion system complex"/>
    <property type="evidence" value="ECO:0007669"/>
    <property type="project" value="InterPro"/>
</dbReference>
<evidence type="ECO:0000256" key="2">
    <source>
        <dbReference type="SAM" id="Phobius"/>
    </source>
</evidence>
<dbReference type="EMBL" id="SJPX01000005">
    <property type="protein sequence ID" value="TWU47948.1"/>
    <property type="molecule type" value="Genomic_DNA"/>
</dbReference>
<dbReference type="PANTHER" id="PTHR30093">
    <property type="entry name" value="GENERAL SECRETION PATHWAY PROTEIN G"/>
    <property type="match status" value="1"/>
</dbReference>
<keyword evidence="2" id="KW-0472">Membrane</keyword>
<organism evidence="3 4">
    <name type="scientific">Rubripirellula reticaptiva</name>
    <dbReference type="NCBI Taxonomy" id="2528013"/>
    <lineage>
        <taxon>Bacteria</taxon>
        <taxon>Pseudomonadati</taxon>
        <taxon>Planctomycetota</taxon>
        <taxon>Planctomycetia</taxon>
        <taxon>Pirellulales</taxon>
        <taxon>Pirellulaceae</taxon>
        <taxon>Rubripirellula</taxon>
    </lineage>
</organism>
<protein>
    <submittedName>
        <fullName evidence="3">Type II secretion system protein G</fullName>
    </submittedName>
</protein>
<dbReference type="Pfam" id="PF07963">
    <property type="entry name" value="N_methyl"/>
    <property type="match status" value="1"/>
</dbReference>
<dbReference type="InterPro" id="IPR045584">
    <property type="entry name" value="Pilin-like"/>
</dbReference>
<dbReference type="PANTHER" id="PTHR30093:SF2">
    <property type="entry name" value="TYPE II SECRETION SYSTEM PROTEIN H"/>
    <property type="match status" value="1"/>
</dbReference>